<sequence>MATDNTLRPYYNADTFGTGTLYTKRQFPNFSDAPGGATTSGSYTHFEGGNSSRLTRNVGNHNFGDLFDGIEIDYDITGTSESVRNAMHSLFQLYGKTFLSQPWEVSKLLLQVGDWSHLQRVESAAEVEDHIIEVALEEEEEREEDEEIDYFESNHRETLGDLSPRTHSRNHSHGGDSPSVLDSDPLPDQKKRLKKFLKNYHSQLQARTTRNWDILLALNEVDGVRGPWRALNASFLLGALTMTLEAWFSGFFSSISNSPDPLFLEEVAHSPTPITSIVVAVSASVITSLLVAPLDLIRTRLIVSTLSTKPRSVRQSLVELKSLLCPPELLVPTFLGSFCTSIVRHTLPLWKITKLGIDSYHFPVLDRLFNLASAYVTMIVKLPLETMLRRAQVNHLDLPSGAMIVKPVVQTSTVAVWWHLLSGQMPLEDLYRGWRVSALGVLGEWGVASFRSVNKAGREKF</sequence>
<accession>A0A371C9D0</accession>
<dbReference type="SUPFAM" id="SSF103506">
    <property type="entry name" value="Mitochondrial carrier"/>
    <property type="match status" value="1"/>
</dbReference>
<evidence type="ECO:0000256" key="1">
    <source>
        <dbReference type="ARBA" id="ARBA00004370"/>
    </source>
</evidence>
<name>A0A371C9D0_YARLL</name>
<evidence type="ECO:0000256" key="4">
    <source>
        <dbReference type="ARBA" id="ARBA00023136"/>
    </source>
</evidence>
<dbReference type="VEuPathDB" id="FungiDB:YALI0_B05852g"/>
<dbReference type="GO" id="GO:0016020">
    <property type="term" value="C:membrane"/>
    <property type="evidence" value="ECO:0007669"/>
    <property type="project" value="UniProtKB-SubCell"/>
</dbReference>
<gene>
    <name evidence="5" type="ORF">B0I71DRAFT_130169</name>
</gene>
<dbReference type="OrthoDB" id="77989at2759"/>
<proteinExistence type="predicted"/>
<dbReference type="VEuPathDB" id="FungiDB:YALI1_B07864g"/>
<reference evidence="5 6" key="1">
    <citation type="submission" date="2018-07" db="EMBL/GenBank/DDBJ databases">
        <title>Draft Genome Assemblies for Five Robust Yarrowia lipolytica Strains Exhibiting High Lipid Production and Pentose Sugar Utilization and Sugar Alcohol Secretion from Undetoxified Lignocellulosic Biomass Hydrolysates.</title>
        <authorList>
            <consortium name="DOE Joint Genome Institute"/>
            <person name="Walker C."/>
            <person name="Ryu S."/>
            <person name="Na H."/>
            <person name="Zane M."/>
            <person name="LaButti K."/>
            <person name="Lipzen A."/>
            <person name="Haridas S."/>
            <person name="Barry K."/>
            <person name="Grigoriev I.V."/>
            <person name="Quarterman J."/>
            <person name="Slininger P."/>
            <person name="Dien B."/>
            <person name="Trinh C.T."/>
        </authorList>
    </citation>
    <scope>NUCLEOTIDE SEQUENCE [LARGE SCALE GENOMIC DNA]</scope>
    <source>
        <strain evidence="5 6">YB392</strain>
    </source>
</reference>
<keyword evidence="4" id="KW-0472">Membrane</keyword>
<keyword evidence="3" id="KW-1133">Transmembrane helix</keyword>
<organism evidence="5 6">
    <name type="scientific">Yarrowia lipolytica</name>
    <name type="common">Candida lipolytica</name>
    <dbReference type="NCBI Taxonomy" id="4952"/>
    <lineage>
        <taxon>Eukaryota</taxon>
        <taxon>Fungi</taxon>
        <taxon>Dikarya</taxon>
        <taxon>Ascomycota</taxon>
        <taxon>Saccharomycotina</taxon>
        <taxon>Dipodascomycetes</taxon>
        <taxon>Dipodascales</taxon>
        <taxon>Dipodascales incertae sedis</taxon>
        <taxon>Yarrowia</taxon>
    </lineage>
</organism>
<evidence type="ECO:0000313" key="5">
    <source>
        <dbReference type="EMBL" id="RDW26899.1"/>
    </source>
</evidence>
<evidence type="ECO:0000313" key="6">
    <source>
        <dbReference type="Proteomes" id="UP000256601"/>
    </source>
</evidence>
<dbReference type="Proteomes" id="UP000256601">
    <property type="component" value="Unassembled WGS sequence"/>
</dbReference>
<dbReference type="OMA" id="KWERTIK"/>
<evidence type="ECO:0000256" key="2">
    <source>
        <dbReference type="ARBA" id="ARBA00022692"/>
    </source>
</evidence>
<keyword evidence="2" id="KW-0812">Transmembrane</keyword>
<comment type="subcellular location">
    <subcellularLocation>
        <location evidence="1">Membrane</location>
    </subcellularLocation>
</comment>
<dbReference type="Gene3D" id="1.50.40.10">
    <property type="entry name" value="Mitochondrial carrier domain"/>
    <property type="match status" value="1"/>
</dbReference>
<protein>
    <submittedName>
        <fullName evidence="5">Uncharacterized protein</fullName>
    </submittedName>
</protein>
<dbReference type="EMBL" id="KZ858972">
    <property type="protein sequence ID" value="RDW26899.1"/>
    <property type="molecule type" value="Genomic_DNA"/>
</dbReference>
<evidence type="ECO:0000256" key="3">
    <source>
        <dbReference type="ARBA" id="ARBA00022989"/>
    </source>
</evidence>
<dbReference type="AlphaFoldDB" id="A0A371C9D0"/>
<dbReference type="InterPro" id="IPR023395">
    <property type="entry name" value="MCP_dom_sf"/>
</dbReference>